<comment type="caution">
    <text evidence="1">The sequence shown here is derived from an EMBL/GenBank/DDBJ whole genome shotgun (WGS) entry which is preliminary data.</text>
</comment>
<gene>
    <name evidence="1" type="ORF">C4900_10525</name>
</gene>
<dbReference type="GO" id="GO:0005886">
    <property type="term" value="C:plasma membrane"/>
    <property type="evidence" value="ECO:0007669"/>
    <property type="project" value="TreeGrafter"/>
</dbReference>
<evidence type="ECO:0000313" key="2">
    <source>
        <dbReference type="Proteomes" id="UP000253250"/>
    </source>
</evidence>
<dbReference type="STRING" id="163359.A9R16_12070"/>
<dbReference type="PANTHER" id="PTHR38095:SF1">
    <property type="entry name" value="ANAEROBIC DIMETHYL SULFOXIDE REDUCTASE CHAIN YNFH"/>
    <property type="match status" value="1"/>
</dbReference>
<dbReference type="RefSeq" id="WP_065970438.1">
    <property type="nucleotide sequence ID" value="NZ_CP080624.1"/>
</dbReference>
<dbReference type="Pfam" id="PF04976">
    <property type="entry name" value="DmsC"/>
    <property type="match status" value="1"/>
</dbReference>
<proteinExistence type="predicted"/>
<dbReference type="OrthoDB" id="5520897at2"/>
<dbReference type="GO" id="GO:0019645">
    <property type="term" value="P:anaerobic electron transport chain"/>
    <property type="evidence" value="ECO:0007669"/>
    <property type="project" value="InterPro"/>
</dbReference>
<dbReference type="PANTHER" id="PTHR38095">
    <property type="entry name" value="ANAEROBIC DIMETHYL SULFOXIDE REDUCTASE CHAIN YNFH"/>
    <property type="match status" value="1"/>
</dbReference>
<dbReference type="AlphaFoldDB" id="A0A1C2G1N5"/>
<evidence type="ECO:0000313" key="1">
    <source>
        <dbReference type="EMBL" id="RCN56269.1"/>
    </source>
</evidence>
<accession>A0A1C2G1N5</accession>
<dbReference type="Proteomes" id="UP000253250">
    <property type="component" value="Unassembled WGS sequence"/>
</dbReference>
<reference evidence="1 2" key="1">
    <citation type="submission" date="2018-02" db="EMBL/GenBank/DDBJ databases">
        <title>Insights into the biology of acidophilic members of the Acidiferrobacteraceae family derived from comparative genomic analyses.</title>
        <authorList>
            <person name="Issotta F."/>
            <person name="Thyssen C."/>
            <person name="Mena C."/>
            <person name="Moya A."/>
            <person name="Bellenberg S."/>
            <person name="Sproer C."/>
            <person name="Covarrubias P.C."/>
            <person name="Sand W."/>
            <person name="Quatrini R."/>
            <person name="Vera M."/>
        </authorList>
    </citation>
    <scope>NUCLEOTIDE SEQUENCE [LARGE SCALE GENOMIC DNA]</scope>
    <source>
        <strain evidence="2">m-1</strain>
    </source>
</reference>
<sequence length="343" mass="36739">MNPSLAVIFLTLFSGAGFGLMAMVAIVNDFAIDGGLSPLRTAILVALALLLVTIGMVSSTAHLANPKNAWRAFTRWRTSWLAREGVFAVLFYPLAIAYLGWVFFTNSDQNDGALVLGNVAGLIGLATIFCQGMIYACLRTIRQWHTPLVPANFYALGLALGMTILATSRVLTHGPDLILVSAACALLVAAGVMKAIYYFWIGAPSGTTLQTATGFTGGRVKLLDQGHTFGTFLTHEFSNCISPTRARNFKIAVYVLGIFAPMAILLAAAHMTLGLGVLLAPLLAFIGIGLERYLFFVEAQHVVNLYHGRMPGSLPQMHPALRGGAVSPSVVGKPRLVPSYEKR</sequence>
<organism evidence="1 2">
    <name type="scientific">Acidiferrobacter thiooxydans</name>
    <dbReference type="NCBI Taxonomy" id="163359"/>
    <lineage>
        <taxon>Bacteria</taxon>
        <taxon>Pseudomonadati</taxon>
        <taxon>Pseudomonadota</taxon>
        <taxon>Gammaproteobacteria</taxon>
        <taxon>Acidiferrobacterales</taxon>
        <taxon>Acidiferrobacteraceae</taxon>
        <taxon>Acidiferrobacter</taxon>
    </lineage>
</organism>
<keyword evidence="2" id="KW-1185">Reference proteome</keyword>
<dbReference type="GO" id="GO:0009390">
    <property type="term" value="C:dimethyl sulfoxide reductase complex"/>
    <property type="evidence" value="ECO:0007669"/>
    <property type="project" value="TreeGrafter"/>
</dbReference>
<name>A0A1C2G1N5_9GAMM</name>
<dbReference type="EMBL" id="PSYR01000002">
    <property type="protein sequence ID" value="RCN56269.1"/>
    <property type="molecule type" value="Genomic_DNA"/>
</dbReference>
<dbReference type="GO" id="GO:0009389">
    <property type="term" value="F:dimethyl sulfoxide reductase activity"/>
    <property type="evidence" value="ECO:0007669"/>
    <property type="project" value="TreeGrafter"/>
</dbReference>
<dbReference type="InterPro" id="IPR007059">
    <property type="entry name" value="DmsC"/>
</dbReference>
<protein>
    <submittedName>
        <fullName evidence="1">Dimethyl sulfoxide reductase</fullName>
    </submittedName>
</protein>